<dbReference type="InterPro" id="IPR005225">
    <property type="entry name" value="Small_GTP-bd"/>
</dbReference>
<dbReference type="InterPro" id="IPR009000">
    <property type="entry name" value="Transl_B-barrel_sf"/>
</dbReference>
<dbReference type="InterPro" id="IPR036925">
    <property type="entry name" value="TIF_IF2_dom3_sf"/>
</dbReference>
<dbReference type="CDD" id="cd03702">
    <property type="entry name" value="IF2_mtIF2_II"/>
    <property type="match status" value="1"/>
</dbReference>
<dbReference type="FunFam" id="3.40.50.10050:FF:000001">
    <property type="entry name" value="Translation initiation factor IF-2"/>
    <property type="match status" value="1"/>
</dbReference>
<feature type="binding site" evidence="9">
    <location>
        <begin position="567"/>
        <end position="571"/>
    </location>
    <ligand>
        <name>GTP</name>
        <dbReference type="ChEBI" id="CHEBI:37565"/>
    </ligand>
</feature>
<evidence type="ECO:0000256" key="3">
    <source>
        <dbReference type="ARBA" id="ARBA00020675"/>
    </source>
</evidence>
<evidence type="ECO:0000256" key="6">
    <source>
        <dbReference type="ARBA" id="ARBA00022741"/>
    </source>
</evidence>
<dbReference type="PANTHER" id="PTHR43381">
    <property type="entry name" value="TRANSLATION INITIATION FACTOR IF-2-RELATED"/>
    <property type="match status" value="1"/>
</dbReference>
<dbReference type="KEGG" id="tdu:QJT80_11165"/>
<feature type="region of interest" description="Disordered" evidence="11">
    <location>
        <begin position="297"/>
        <end position="414"/>
    </location>
</feature>
<comment type="subcellular location">
    <subcellularLocation>
        <location evidence="1 9">Cytoplasm</location>
    </subcellularLocation>
</comment>
<feature type="region of interest" description="Disordered" evidence="11">
    <location>
        <begin position="235"/>
        <end position="281"/>
    </location>
</feature>
<dbReference type="InterPro" id="IPR027417">
    <property type="entry name" value="P-loop_NTPase"/>
</dbReference>
<dbReference type="Pfam" id="PF22042">
    <property type="entry name" value="EF-G_D2"/>
    <property type="match status" value="1"/>
</dbReference>
<dbReference type="NCBIfam" id="TIGR00231">
    <property type="entry name" value="small_GTP"/>
    <property type="match status" value="1"/>
</dbReference>
<evidence type="ECO:0000256" key="10">
    <source>
        <dbReference type="RuleBase" id="RU000644"/>
    </source>
</evidence>
<reference evidence="13" key="1">
    <citation type="journal article" date="2023" name="Int. J. Mol. Sci.">
        <title>Metagenomics Revealed a New Genus 'Candidatus Thiocaldithrix dubininis' gen. nov., sp. nov. and a New Species 'Candidatus Thiothrix putei' sp. nov. in the Family Thiotrichaceae, Some Members of Which Have Traits of Both Na+- and H+-Motive Energetics.</title>
        <authorList>
            <person name="Ravin N.V."/>
            <person name="Muntyan M.S."/>
            <person name="Smolyakov D.D."/>
            <person name="Rudenko T.S."/>
            <person name="Beletsky A.V."/>
            <person name="Mardanov A.V."/>
            <person name="Grabovich M.Y."/>
        </authorList>
    </citation>
    <scope>NUCLEOTIDE SEQUENCE</scope>
    <source>
        <strain evidence="13">GKL-01</strain>
    </source>
</reference>
<feature type="region of interest" description="G-domain" evidence="9">
    <location>
        <begin position="515"/>
        <end position="663"/>
    </location>
</feature>
<keyword evidence="8 9" id="KW-0342">GTP-binding</keyword>
<accession>A0AA95H8J3</accession>
<dbReference type="InterPro" id="IPR044145">
    <property type="entry name" value="IF2_II"/>
</dbReference>
<evidence type="ECO:0000256" key="7">
    <source>
        <dbReference type="ARBA" id="ARBA00022917"/>
    </source>
</evidence>
<dbReference type="GO" id="GO:0003743">
    <property type="term" value="F:translation initiation factor activity"/>
    <property type="evidence" value="ECO:0007669"/>
    <property type="project" value="UniProtKB-UniRule"/>
</dbReference>
<keyword evidence="4 9" id="KW-0963">Cytoplasm</keyword>
<dbReference type="Pfam" id="PF11987">
    <property type="entry name" value="IF-2"/>
    <property type="match status" value="1"/>
</dbReference>
<dbReference type="SUPFAM" id="SSF50447">
    <property type="entry name" value="Translation proteins"/>
    <property type="match status" value="2"/>
</dbReference>
<evidence type="ECO:0000259" key="12">
    <source>
        <dbReference type="PROSITE" id="PS51722"/>
    </source>
</evidence>
<evidence type="ECO:0000256" key="1">
    <source>
        <dbReference type="ARBA" id="ARBA00004496"/>
    </source>
</evidence>
<feature type="binding site" evidence="9">
    <location>
        <begin position="521"/>
        <end position="528"/>
    </location>
    <ligand>
        <name>GTP</name>
        <dbReference type="ChEBI" id="CHEBI:37565"/>
    </ligand>
</feature>
<evidence type="ECO:0000256" key="11">
    <source>
        <dbReference type="SAM" id="MobiDB-lite"/>
    </source>
</evidence>
<organism evidence="13">
    <name type="scientific">Candidatus Thiocaldithrix dubininis</name>
    <dbReference type="NCBI Taxonomy" id="3080823"/>
    <lineage>
        <taxon>Bacteria</taxon>
        <taxon>Pseudomonadati</taxon>
        <taxon>Pseudomonadota</taxon>
        <taxon>Gammaproteobacteria</taxon>
        <taxon>Thiotrichales</taxon>
        <taxon>Thiotrichaceae</taxon>
        <taxon>Candidatus Thiocaldithrix</taxon>
    </lineage>
</organism>
<dbReference type="NCBIfam" id="TIGR00487">
    <property type="entry name" value="IF-2"/>
    <property type="match status" value="1"/>
</dbReference>
<dbReference type="Gene3D" id="3.40.50.300">
    <property type="entry name" value="P-loop containing nucleotide triphosphate hydrolases"/>
    <property type="match status" value="1"/>
</dbReference>
<dbReference type="Pfam" id="PF04760">
    <property type="entry name" value="IF2_N"/>
    <property type="match status" value="2"/>
</dbReference>
<feature type="region of interest" description="Disordered" evidence="11">
    <location>
        <begin position="97"/>
        <end position="125"/>
    </location>
</feature>
<dbReference type="CDD" id="cd01887">
    <property type="entry name" value="IF2_eIF5B"/>
    <property type="match status" value="1"/>
</dbReference>
<feature type="binding site" evidence="9">
    <location>
        <begin position="621"/>
        <end position="624"/>
    </location>
    <ligand>
        <name>GTP</name>
        <dbReference type="ChEBI" id="CHEBI:37565"/>
    </ligand>
</feature>
<feature type="domain" description="Tr-type G" evidence="12">
    <location>
        <begin position="512"/>
        <end position="681"/>
    </location>
</feature>
<dbReference type="Proteomes" id="UP001300672">
    <property type="component" value="Chromosome"/>
</dbReference>
<dbReference type="FunFam" id="2.40.30.10:FF:000007">
    <property type="entry name" value="Translation initiation factor IF-2"/>
    <property type="match status" value="1"/>
</dbReference>
<feature type="compositionally biased region" description="Low complexity" evidence="11">
    <location>
        <begin position="320"/>
        <end position="354"/>
    </location>
</feature>
<comment type="similarity">
    <text evidence="2 9 10">Belongs to the TRAFAC class translation factor GTPase superfamily. Classic translation factor GTPase family. IF-2 subfamily.</text>
</comment>
<evidence type="ECO:0000256" key="8">
    <source>
        <dbReference type="ARBA" id="ARBA00023134"/>
    </source>
</evidence>
<dbReference type="InterPro" id="IPR000795">
    <property type="entry name" value="T_Tr_GTP-bd_dom"/>
</dbReference>
<dbReference type="HAMAP" id="MF_00100_B">
    <property type="entry name" value="IF_2_B"/>
    <property type="match status" value="1"/>
</dbReference>
<keyword evidence="6 9" id="KW-0547">Nucleotide-binding</keyword>
<feature type="compositionally biased region" description="Pro residues" evidence="11">
    <location>
        <begin position="309"/>
        <end position="319"/>
    </location>
</feature>
<dbReference type="InterPro" id="IPR006847">
    <property type="entry name" value="IF2_N"/>
</dbReference>
<evidence type="ECO:0000256" key="4">
    <source>
        <dbReference type="ARBA" id="ARBA00022490"/>
    </source>
</evidence>
<dbReference type="InterPro" id="IPR000178">
    <property type="entry name" value="TF_IF2_bacterial-like"/>
</dbReference>
<dbReference type="Pfam" id="PF08364">
    <property type="entry name" value="IF2_assoc"/>
    <property type="match status" value="1"/>
</dbReference>
<dbReference type="GO" id="GO:0003924">
    <property type="term" value="F:GTPase activity"/>
    <property type="evidence" value="ECO:0007669"/>
    <property type="project" value="UniProtKB-UniRule"/>
</dbReference>
<dbReference type="SUPFAM" id="SSF52540">
    <property type="entry name" value="P-loop containing nucleoside triphosphate hydrolases"/>
    <property type="match status" value="1"/>
</dbReference>
<sequence length="1012" mass="107450">MSDIAVKKLAEMINAPVEVLLKQLQEAGIPVSGPDASITDAQKLALLAHMRQGGNNNAGGNNANKITITKRSTSEMTVGNPQGRGKTTVSVEVRRKKSFTPPTGGQSQGQHSSNANRAEEMAKQMEAQRRTREEAIAKAEQERRQIEARRIEQQRQKGAVVRPAATTPKLAEVKDASTPTATINDLAPIVEVADVDVQAVPAPVVTAAQEATTAAPNNEAVVVSQETAATKPVVEPTPTPVVKEQVTNTPASSSTSAPKVVPAAVSEPVSTEAEREPLSAREQREVVAAAAKEAAAAALKRRPSKLKIPPKPAPAPVPEPVAAVAKAEPVAAPTPETSAEPEKPAVAAKPAKTAGRNAQEEFDPNERIAEKKLAKKPAKGGKSGGERDDMHSPGNKNFKKKGGKQSARPDPRNAVAAKHAFEKPTAPVVKDVEIPANIVVSDLAQKLAIRATDIIKAMMKMGMMVTINQTIDQDTAILVTEELGHKAKPMQEMDDATLLASIMGQEEYAVEARPPVVTIMGHVDHGKTSLLDYIRKTRVAAGEAGGITQHIGAYHVDTDHGTVTFLDTPGHAAFTKMRARGAQVTDIVILIVAADDGVMPQTKEAIQHAKAAGVPMVVAINKIDKPAADPDRVLSELSQNGVNTEAWGGDVPVVQVSAKTGQGIDDLLETLLLVAEVQELTAPVEAPAQGNVIEASIEKGRGAVATILVRSGTLNRGDLILCGAEYGRVRAMFDENGRPVKEAGPSIPVAVVGLSAAPEAGDEVVVLNDERKAKEIAELRREKVRDNRFAAQSSAKLDNIFSQMQAGARAQVNLLVKADVQGSVEAIRSELLKLSTDEVEVRIVAAGVGGINGGDVDLAAAAKAVIVAFNVRADATARKTASDNNVEIRYYSIIYDVVNDVKEAMSGLLSPEVREVFVGLAEVRNVFRSSGFGQVAGCLVVDGTVRRGLPIRVLRNNVVIYQGELESLRRHRDDVKEVHMGTECGIAVKDYNDVQVGDQIECYDRVEVARKI</sequence>
<feature type="compositionally biased region" description="Polar residues" evidence="11">
    <location>
        <begin position="100"/>
        <end position="116"/>
    </location>
</feature>
<feature type="compositionally biased region" description="Basic and acidic residues" evidence="11">
    <location>
        <begin position="272"/>
        <end position="281"/>
    </location>
</feature>
<dbReference type="FunFam" id="2.40.30.10:FF:000008">
    <property type="entry name" value="Translation initiation factor IF-2"/>
    <property type="match status" value="1"/>
</dbReference>
<evidence type="ECO:0000256" key="5">
    <source>
        <dbReference type="ARBA" id="ARBA00022540"/>
    </source>
</evidence>
<feature type="compositionally biased region" description="Low complexity" evidence="11">
    <location>
        <begin position="235"/>
        <end position="271"/>
    </location>
</feature>
<dbReference type="InterPro" id="IPR015760">
    <property type="entry name" value="TIF_IF2"/>
</dbReference>
<keyword evidence="7 9" id="KW-0648">Protein biosynthesis</keyword>
<dbReference type="Gene3D" id="3.40.50.10050">
    <property type="entry name" value="Translation initiation factor IF- 2, domain 3"/>
    <property type="match status" value="1"/>
</dbReference>
<proteinExistence type="inferred from homology"/>
<dbReference type="Pfam" id="PF00009">
    <property type="entry name" value="GTP_EFTU"/>
    <property type="match status" value="1"/>
</dbReference>
<dbReference type="InterPro" id="IPR023115">
    <property type="entry name" value="TIF_IF2_dom3"/>
</dbReference>
<dbReference type="Pfam" id="PF03144">
    <property type="entry name" value="GTP_EFTU_D2"/>
    <property type="match status" value="1"/>
</dbReference>
<dbReference type="InterPro" id="IPR053905">
    <property type="entry name" value="EF-G-like_DII"/>
</dbReference>
<evidence type="ECO:0000256" key="9">
    <source>
        <dbReference type="HAMAP-Rule" id="MF_00100"/>
    </source>
</evidence>
<protein>
    <recommendedName>
        <fullName evidence="3 9">Translation initiation factor IF-2</fullName>
    </recommendedName>
</protein>
<keyword evidence="5 9" id="KW-0396">Initiation factor</keyword>
<comment type="function">
    <text evidence="9 10">One of the essential components for the initiation of protein synthesis. Protects formylmethionyl-tRNA from spontaneous hydrolysis and promotes its binding to the 30S ribosomal subunits. Also involved in the hydrolysis of GTP during the formation of the 70S ribosomal complex.</text>
</comment>
<dbReference type="EMBL" id="CP124755">
    <property type="protein sequence ID" value="WGZ90056.1"/>
    <property type="molecule type" value="Genomic_DNA"/>
</dbReference>
<reference evidence="13" key="2">
    <citation type="submission" date="2023-04" db="EMBL/GenBank/DDBJ databases">
        <authorList>
            <person name="Beletskiy A.V."/>
            <person name="Mardanov A.V."/>
            <person name="Ravin N.V."/>
        </authorList>
    </citation>
    <scope>NUCLEOTIDE SEQUENCE</scope>
    <source>
        <strain evidence="13">GKL-01</strain>
    </source>
</reference>
<dbReference type="PROSITE" id="PS51722">
    <property type="entry name" value="G_TR_2"/>
    <property type="match status" value="1"/>
</dbReference>
<evidence type="ECO:0000256" key="2">
    <source>
        <dbReference type="ARBA" id="ARBA00007733"/>
    </source>
</evidence>
<gene>
    <name evidence="9 13" type="primary">infB</name>
    <name evidence="13" type="ORF">QJT80_11165</name>
</gene>
<dbReference type="PANTHER" id="PTHR43381:SF5">
    <property type="entry name" value="TR-TYPE G DOMAIN-CONTAINING PROTEIN"/>
    <property type="match status" value="1"/>
</dbReference>
<dbReference type="CDD" id="cd03692">
    <property type="entry name" value="mtIF2_IVc"/>
    <property type="match status" value="1"/>
</dbReference>
<dbReference type="Gene3D" id="2.40.30.10">
    <property type="entry name" value="Translation factors"/>
    <property type="match status" value="2"/>
</dbReference>
<evidence type="ECO:0000313" key="13">
    <source>
        <dbReference type="EMBL" id="WGZ90056.1"/>
    </source>
</evidence>
<dbReference type="GO" id="GO:0005829">
    <property type="term" value="C:cytosol"/>
    <property type="evidence" value="ECO:0007669"/>
    <property type="project" value="TreeGrafter"/>
</dbReference>
<dbReference type="SUPFAM" id="SSF46955">
    <property type="entry name" value="Putative DNA-binding domain"/>
    <property type="match status" value="1"/>
</dbReference>
<dbReference type="SUPFAM" id="SSF52156">
    <property type="entry name" value="Initiation factor IF2/eIF5b, domain 3"/>
    <property type="match status" value="1"/>
</dbReference>
<dbReference type="FunFam" id="3.40.50.300:FF:000019">
    <property type="entry name" value="Translation initiation factor IF-2"/>
    <property type="match status" value="1"/>
</dbReference>
<dbReference type="InterPro" id="IPR013575">
    <property type="entry name" value="IF2_assoc_dom_bac"/>
</dbReference>
<dbReference type="InterPro" id="IPR009061">
    <property type="entry name" value="DNA-bd_dom_put_sf"/>
</dbReference>
<dbReference type="Gene3D" id="3.30.56.50">
    <property type="entry name" value="Putative DNA-binding domain, N-terminal subdomain of bacterial translation initiation factor IF2"/>
    <property type="match status" value="1"/>
</dbReference>
<name>A0AA95H8J3_9GAMM</name>
<dbReference type="InterPro" id="IPR004161">
    <property type="entry name" value="EFTu-like_2"/>
</dbReference>
<dbReference type="AlphaFoldDB" id="A0AA95H8J3"/>
<dbReference type="GO" id="GO:0005525">
    <property type="term" value="F:GTP binding"/>
    <property type="evidence" value="ECO:0007669"/>
    <property type="project" value="UniProtKB-KW"/>
</dbReference>